<dbReference type="AlphaFoldDB" id="A0A853F3W5"/>
<evidence type="ECO:0000313" key="1">
    <source>
        <dbReference type="EMBL" id="NYT28077.1"/>
    </source>
</evidence>
<organism evidence="1 2">
    <name type="scientific">Candidatus Thiodubiliella endoseptemdiera</name>
    <dbReference type="NCBI Taxonomy" id="2738886"/>
    <lineage>
        <taxon>Bacteria</taxon>
        <taxon>Pseudomonadati</taxon>
        <taxon>Pseudomonadota</taxon>
        <taxon>Gammaproteobacteria</taxon>
        <taxon>Candidatus Pseudothioglobaceae</taxon>
        <taxon>Candidatus Thiodubiliella</taxon>
    </lineage>
</organism>
<accession>A0A853F3W5</accession>
<proteinExistence type="predicted"/>
<evidence type="ECO:0000313" key="2">
    <source>
        <dbReference type="Proteomes" id="UP000568751"/>
    </source>
</evidence>
<protein>
    <submittedName>
        <fullName evidence="1">Uncharacterized protein</fullName>
    </submittedName>
</protein>
<gene>
    <name evidence="1" type="ORF">H0A76_09455</name>
</gene>
<name>A0A853F3W5_9GAMM</name>
<comment type="caution">
    <text evidence="1">The sequence shown here is derived from an EMBL/GenBank/DDBJ whole genome shotgun (WGS) entry which is preliminary data.</text>
</comment>
<sequence length="124" mass="14354">MSIALKIPRIYPIFASILSTIICSLSDKKKIIDLVVKKFKNKSNSEYLFLWLQRIAIVAGIKIKYMANNYLISVGSTNLLWNSKDWLNQDFHDIMTTENIIDKVEINRCLALLRTKKSIFLSRS</sequence>
<dbReference type="Proteomes" id="UP000568751">
    <property type="component" value="Unassembled WGS sequence"/>
</dbReference>
<reference evidence="1 2" key="1">
    <citation type="submission" date="2020-05" db="EMBL/GenBank/DDBJ databases">
        <title>Horizontal transmission and recombination maintain forever young bacterial symbiont genomes.</title>
        <authorList>
            <person name="Russell S.L."/>
            <person name="Pepper-Tunick E."/>
            <person name="Svedberg J."/>
            <person name="Byrne A."/>
            <person name="Ruelas Castillo J."/>
            <person name="Vollmers C."/>
            <person name="Beinart R.A."/>
            <person name="Corbett-Detig R."/>
        </authorList>
    </citation>
    <scope>NUCLEOTIDE SEQUENCE [LARGE SCALE GENOMIC DNA]</scope>
    <source>
        <strain evidence="1">455</strain>
    </source>
</reference>
<dbReference type="EMBL" id="JACCHT010000002">
    <property type="protein sequence ID" value="NYT28077.1"/>
    <property type="molecule type" value="Genomic_DNA"/>
</dbReference>